<dbReference type="PROSITE" id="PS51257">
    <property type="entry name" value="PROKAR_LIPOPROTEIN"/>
    <property type="match status" value="1"/>
</dbReference>
<protein>
    <submittedName>
        <fullName evidence="5">Transglycosylase SLT domain-containing protein</fullName>
    </submittedName>
</protein>
<dbReference type="InterPro" id="IPR036779">
    <property type="entry name" value="LysM_dom_sf"/>
</dbReference>
<comment type="caution">
    <text evidence="5">The sequence shown here is derived from an EMBL/GenBank/DDBJ whole genome shotgun (WGS) entry which is preliminary data.</text>
</comment>
<evidence type="ECO:0000256" key="3">
    <source>
        <dbReference type="SAM" id="SignalP"/>
    </source>
</evidence>
<proteinExistence type="inferred from homology"/>
<feature type="domain" description="LysM" evidence="4">
    <location>
        <begin position="363"/>
        <end position="407"/>
    </location>
</feature>
<evidence type="ECO:0000259" key="4">
    <source>
        <dbReference type="PROSITE" id="PS51782"/>
    </source>
</evidence>
<name>A0ABW3LWU2_9GAMM</name>
<dbReference type="InterPro" id="IPR023346">
    <property type="entry name" value="Lysozyme-like_dom_sf"/>
</dbReference>
<dbReference type="Gene3D" id="3.10.350.10">
    <property type="entry name" value="LysM domain"/>
    <property type="match status" value="1"/>
</dbReference>
<evidence type="ECO:0000313" key="6">
    <source>
        <dbReference type="Proteomes" id="UP001597033"/>
    </source>
</evidence>
<organism evidence="5 6">
    <name type="scientific">Pseudoxanthomonas kaohsiungensis</name>
    <dbReference type="NCBI Taxonomy" id="283923"/>
    <lineage>
        <taxon>Bacteria</taxon>
        <taxon>Pseudomonadati</taxon>
        <taxon>Pseudomonadota</taxon>
        <taxon>Gammaproteobacteria</taxon>
        <taxon>Lysobacterales</taxon>
        <taxon>Lysobacteraceae</taxon>
        <taxon>Pseudoxanthomonas</taxon>
    </lineage>
</organism>
<dbReference type="SUPFAM" id="SSF54106">
    <property type="entry name" value="LysM domain"/>
    <property type="match status" value="1"/>
</dbReference>
<dbReference type="InterPro" id="IPR018392">
    <property type="entry name" value="LysM"/>
</dbReference>
<dbReference type="PANTHER" id="PTHR33734:SF22">
    <property type="entry name" value="MEMBRANE-BOUND LYTIC MUREIN TRANSGLYCOSYLASE D"/>
    <property type="match status" value="1"/>
</dbReference>
<dbReference type="SUPFAM" id="SSF53955">
    <property type="entry name" value="Lysozyme-like"/>
    <property type="match status" value="1"/>
</dbReference>
<dbReference type="PROSITE" id="PS51782">
    <property type="entry name" value="LYSM"/>
    <property type="match status" value="1"/>
</dbReference>
<dbReference type="InterPro" id="IPR008258">
    <property type="entry name" value="Transglycosylase_SLT_dom_1"/>
</dbReference>
<gene>
    <name evidence="5" type="ORF">ACFQ2N_10730</name>
</gene>
<dbReference type="SMART" id="SM00257">
    <property type="entry name" value="LysM"/>
    <property type="match status" value="1"/>
</dbReference>
<dbReference type="Gene3D" id="1.10.530.10">
    <property type="match status" value="1"/>
</dbReference>
<accession>A0ABW3LWU2</accession>
<evidence type="ECO:0000256" key="1">
    <source>
        <dbReference type="ARBA" id="ARBA00007734"/>
    </source>
</evidence>
<feature type="compositionally biased region" description="Low complexity" evidence="2">
    <location>
        <begin position="66"/>
        <end position="79"/>
    </location>
</feature>
<evidence type="ECO:0000313" key="5">
    <source>
        <dbReference type="EMBL" id="MFD1042816.1"/>
    </source>
</evidence>
<evidence type="ECO:0000256" key="2">
    <source>
        <dbReference type="SAM" id="MobiDB-lite"/>
    </source>
</evidence>
<dbReference type="CDD" id="cd16894">
    <property type="entry name" value="MltD-like"/>
    <property type="match status" value="1"/>
</dbReference>
<dbReference type="EMBL" id="JBHTKN010000006">
    <property type="protein sequence ID" value="MFD1042816.1"/>
    <property type="molecule type" value="Genomic_DNA"/>
</dbReference>
<dbReference type="PROSITE" id="PS00922">
    <property type="entry name" value="TRANSGLYCOSYLASE"/>
    <property type="match status" value="1"/>
</dbReference>
<feature type="region of interest" description="Disordered" evidence="2">
    <location>
        <begin position="26"/>
        <end position="79"/>
    </location>
</feature>
<dbReference type="Proteomes" id="UP001597033">
    <property type="component" value="Unassembled WGS sequence"/>
</dbReference>
<keyword evidence="3" id="KW-0732">Signal</keyword>
<reference evidence="6" key="1">
    <citation type="journal article" date="2019" name="Int. J. Syst. Evol. Microbiol.">
        <title>The Global Catalogue of Microorganisms (GCM) 10K type strain sequencing project: providing services to taxonomists for standard genome sequencing and annotation.</title>
        <authorList>
            <consortium name="The Broad Institute Genomics Platform"/>
            <consortium name="The Broad Institute Genome Sequencing Center for Infectious Disease"/>
            <person name="Wu L."/>
            <person name="Ma J."/>
        </authorList>
    </citation>
    <scope>NUCLEOTIDE SEQUENCE [LARGE SCALE GENOMIC DNA]</scope>
    <source>
        <strain evidence="6">CCUG 55854</strain>
    </source>
</reference>
<dbReference type="InterPro" id="IPR000189">
    <property type="entry name" value="Transglyc_AS"/>
</dbReference>
<dbReference type="PANTHER" id="PTHR33734">
    <property type="entry name" value="LYSM DOMAIN-CONTAINING GPI-ANCHORED PROTEIN 2"/>
    <property type="match status" value="1"/>
</dbReference>
<dbReference type="RefSeq" id="WP_162378537.1">
    <property type="nucleotide sequence ID" value="NZ_JBHTKN010000006.1"/>
</dbReference>
<feature type="chain" id="PRO_5045536391" evidence="3">
    <location>
        <begin position="26"/>
        <end position="408"/>
    </location>
</feature>
<dbReference type="CDD" id="cd00118">
    <property type="entry name" value="LysM"/>
    <property type="match status" value="1"/>
</dbReference>
<sequence length="408" mass="42653">MTPDRLALPALLLAAALMLQGCATAPSVPAGQESGTDAGAGTPAGTASAQAPPQAGVADAATHAQPTTEAASTPGAGPAPADSGLAIYEAFLAGLAEPGCDNAQARWRKHFAHAPRRLGQVDSDTLMLFGFVVDSLREAGLPTEFALVPFIESGYAPGARSKAGPAGMWQFVGVTARHHGIRIEPGYDARLSPAESTRAAVQYLKSLHQRFEGNWRLTAMAYNAGEYRVLNALRKSGAEAATATPATLKGLAPVTYAYAEKLHALACLVEEAGEQPQWRAGLDQPVVRLQARPLEGARSLDAWARSHGQDAATLRRLNPSLAGRWPSRGAPWALVPANAVAAPASTVDSGPVPDDAEHAATQATHTVRKGDSAWSIAKRYGVSTRRLLELNGLQATSVLRPGMVLRVQ</sequence>
<comment type="similarity">
    <text evidence="1">Belongs to the transglycosylase Slt family.</text>
</comment>
<feature type="compositionally biased region" description="Low complexity" evidence="2">
    <location>
        <begin position="34"/>
        <end position="56"/>
    </location>
</feature>
<dbReference type="Pfam" id="PF01464">
    <property type="entry name" value="SLT"/>
    <property type="match status" value="1"/>
</dbReference>
<dbReference type="Pfam" id="PF01476">
    <property type="entry name" value="LysM"/>
    <property type="match status" value="1"/>
</dbReference>
<keyword evidence="6" id="KW-1185">Reference proteome</keyword>
<feature type="signal peptide" evidence="3">
    <location>
        <begin position="1"/>
        <end position="25"/>
    </location>
</feature>